<organism evidence="2 3">
    <name type="scientific">Tetrahymena thermophila (strain SB210)</name>
    <dbReference type="NCBI Taxonomy" id="312017"/>
    <lineage>
        <taxon>Eukaryota</taxon>
        <taxon>Sar</taxon>
        <taxon>Alveolata</taxon>
        <taxon>Ciliophora</taxon>
        <taxon>Intramacronucleata</taxon>
        <taxon>Oligohymenophorea</taxon>
        <taxon>Hymenostomatida</taxon>
        <taxon>Tetrahymenina</taxon>
        <taxon>Tetrahymenidae</taxon>
        <taxon>Tetrahymena</taxon>
    </lineage>
</organism>
<dbReference type="EMBL" id="GG662443">
    <property type="protein sequence ID" value="EAS04546.2"/>
    <property type="molecule type" value="Genomic_DNA"/>
</dbReference>
<feature type="compositionally biased region" description="Basic residues" evidence="1">
    <location>
        <begin position="93"/>
        <end position="102"/>
    </location>
</feature>
<evidence type="ECO:0000313" key="2">
    <source>
        <dbReference type="EMBL" id="EAS04546.2"/>
    </source>
</evidence>
<protein>
    <submittedName>
        <fullName evidence="2">Uncharacterized protein</fullName>
    </submittedName>
</protein>
<feature type="compositionally biased region" description="Basic and acidic residues" evidence="1">
    <location>
        <begin position="236"/>
        <end position="249"/>
    </location>
</feature>
<gene>
    <name evidence="2" type="ORF">TTHERM_00237610</name>
</gene>
<reference evidence="3" key="1">
    <citation type="journal article" date="2006" name="PLoS Biol.">
        <title>Macronuclear genome sequence of the ciliate Tetrahymena thermophila, a model eukaryote.</title>
        <authorList>
            <person name="Eisen J.A."/>
            <person name="Coyne R.S."/>
            <person name="Wu M."/>
            <person name="Wu D."/>
            <person name="Thiagarajan M."/>
            <person name="Wortman J.R."/>
            <person name="Badger J.H."/>
            <person name="Ren Q."/>
            <person name="Amedeo P."/>
            <person name="Jones K.M."/>
            <person name="Tallon L.J."/>
            <person name="Delcher A.L."/>
            <person name="Salzberg S.L."/>
            <person name="Silva J.C."/>
            <person name="Haas B.J."/>
            <person name="Majoros W.H."/>
            <person name="Farzad M."/>
            <person name="Carlton J.M."/>
            <person name="Smith R.K. Jr."/>
            <person name="Garg J."/>
            <person name="Pearlman R.E."/>
            <person name="Karrer K.M."/>
            <person name="Sun L."/>
            <person name="Manning G."/>
            <person name="Elde N.C."/>
            <person name="Turkewitz A.P."/>
            <person name="Asai D.J."/>
            <person name="Wilkes D.E."/>
            <person name="Wang Y."/>
            <person name="Cai H."/>
            <person name="Collins K."/>
            <person name="Stewart B.A."/>
            <person name="Lee S.R."/>
            <person name="Wilamowska K."/>
            <person name="Weinberg Z."/>
            <person name="Ruzzo W.L."/>
            <person name="Wloga D."/>
            <person name="Gaertig J."/>
            <person name="Frankel J."/>
            <person name="Tsao C.-C."/>
            <person name="Gorovsky M.A."/>
            <person name="Keeling P.J."/>
            <person name="Waller R.F."/>
            <person name="Patron N.J."/>
            <person name="Cherry J.M."/>
            <person name="Stover N.A."/>
            <person name="Krieger C.J."/>
            <person name="del Toro C."/>
            <person name="Ryder H.F."/>
            <person name="Williamson S.C."/>
            <person name="Barbeau R.A."/>
            <person name="Hamilton E.P."/>
            <person name="Orias E."/>
        </authorList>
    </citation>
    <scope>NUCLEOTIDE SEQUENCE [LARGE SCALE GENOMIC DNA]</scope>
    <source>
        <strain evidence="3">SB210</strain>
    </source>
</reference>
<feature type="compositionally biased region" description="Polar residues" evidence="1">
    <location>
        <begin position="603"/>
        <end position="614"/>
    </location>
</feature>
<feature type="region of interest" description="Disordered" evidence="1">
    <location>
        <begin position="1"/>
        <end position="29"/>
    </location>
</feature>
<dbReference type="InParanoid" id="I7LXF6"/>
<dbReference type="Proteomes" id="UP000009168">
    <property type="component" value="Unassembled WGS sequence"/>
</dbReference>
<feature type="compositionally biased region" description="Basic and acidic residues" evidence="1">
    <location>
        <begin position="588"/>
        <end position="602"/>
    </location>
</feature>
<feature type="region of interest" description="Disordered" evidence="1">
    <location>
        <begin position="184"/>
        <end position="252"/>
    </location>
</feature>
<dbReference type="AlphaFoldDB" id="I7LXF6"/>
<dbReference type="KEGG" id="tet:TTHERM_00237610"/>
<keyword evidence="3" id="KW-1185">Reference proteome</keyword>
<feature type="compositionally biased region" description="Polar residues" evidence="1">
    <location>
        <begin position="81"/>
        <end position="92"/>
    </location>
</feature>
<feature type="compositionally biased region" description="Basic and acidic residues" evidence="1">
    <location>
        <begin position="679"/>
        <end position="690"/>
    </location>
</feature>
<feature type="compositionally biased region" description="Low complexity" evidence="1">
    <location>
        <begin position="70"/>
        <end position="80"/>
    </location>
</feature>
<sequence>MKKIIKIQKKEDQNNQEAKLVKSQKKYGSNQDDEFLLQDELLNCSFESDQELKEFSQMFQKYDKQIQQKQQIQLRSQTQKNYQEQNDQSNHYQKQKPPKIKPFHLQNKGKNAIQIEKKHQSNSKYSDSFDSDEDQILKKYFDATQNDHFKQILNDEDSSDFNYHEQRNTRSNSQLIHANRSNKSQNYFESENRHKSQIQEKNNGFNSKINEKRNLSQILPKRPHTEDDQSNSNSEQETKKLEKQLDQDHNSQSLKLTKKLILKKSIISPPQQQQYLTPSAVQSNKMESVSENPIKAKTVSNSACSPIRMDSLHKLFEESQVEDIQGSFEKGHQALSMQIHDYSNDQYLVEWKNIQSKHIDSVRIKPKSTVYKLSEIKKHAPEIYVQFLETQFGDFQKYKHEQSHQEKELIQKKQFQDSSSYVIKVTHESNDKQNEEQKHHPNPKLLLQETKEAKSQLSSQQQLEEINPSCFNCDEKLNSKNLNEQEELLFENKQEIAKEPSEHKPLDGEQEYKPQEQLQDKTYSEVLMNQVQELPQDISFEDQESLQKQQSVEIVLPVENQKQNTSEIVEESNLEDKTTTQIEQESLETEKDSAIFESKDENQNNQKDQVCLQNDKQHSKAISVEEGEIVEQDTNSQPIHKEQNSTSQAATNEEMQIEEPNEKVNELFEVENNQQNKTKSVEKTTSTEKMMEKLTVNTEELMQTPEKKKSQSKELEIEVKEKKIIQIDLDTYQEDEEEEEEQEISDDLNSHIPQVKFQNLKDNKINTQEVEELKCKEGDDLFEPIVTDHHLHEHQHLHAKEIFENHSTKSKLEVIPEVGNDSESDQSCQNRLLNSSIRSFDKQAQGKKNSSVEMVEDDVVEYTQNNLHTAPLVYPVQSRPIKVHINQPRVVAARKSTGVQIKQTNFNDSSEEENSYEIEEDYNQQESANSLLSGTLGRFKSRIEKLL</sequence>
<feature type="compositionally biased region" description="Basic and acidic residues" evidence="1">
    <location>
        <begin position="705"/>
        <end position="714"/>
    </location>
</feature>
<feature type="region of interest" description="Disordered" evidence="1">
    <location>
        <begin position="497"/>
        <end position="523"/>
    </location>
</feature>
<proteinExistence type="predicted"/>
<feature type="region of interest" description="Disordered" evidence="1">
    <location>
        <begin position="70"/>
        <end position="130"/>
    </location>
</feature>
<feature type="region of interest" description="Disordered" evidence="1">
    <location>
        <begin position="695"/>
        <end position="714"/>
    </location>
</feature>
<dbReference type="GeneID" id="7829191"/>
<dbReference type="RefSeq" id="XP_001024791.2">
    <property type="nucleotide sequence ID" value="XM_001024791.3"/>
</dbReference>
<evidence type="ECO:0000313" key="3">
    <source>
        <dbReference type="Proteomes" id="UP000009168"/>
    </source>
</evidence>
<evidence type="ECO:0000256" key="1">
    <source>
        <dbReference type="SAM" id="MobiDB-lite"/>
    </source>
</evidence>
<feature type="region of interest" description="Disordered" evidence="1">
    <location>
        <begin position="556"/>
        <end position="690"/>
    </location>
</feature>
<feature type="compositionally biased region" description="Polar residues" evidence="1">
    <location>
        <begin position="632"/>
        <end position="654"/>
    </location>
</feature>
<feature type="compositionally biased region" description="Polar residues" evidence="1">
    <location>
        <begin position="199"/>
        <end position="208"/>
    </location>
</feature>
<accession>I7LXF6</accession>
<name>I7LXF6_TETTS</name>